<evidence type="ECO:0000256" key="3">
    <source>
        <dbReference type="ARBA" id="ARBA00022842"/>
    </source>
</evidence>
<name>A0A193LGV0_9GAMM</name>
<dbReference type="PANTHER" id="PTHR48073">
    <property type="entry name" value="O-SUCCINYLBENZOATE SYNTHASE-RELATED"/>
    <property type="match status" value="1"/>
</dbReference>
<dbReference type="Pfam" id="PF02746">
    <property type="entry name" value="MR_MLE_N"/>
    <property type="match status" value="1"/>
</dbReference>
<dbReference type="InterPro" id="IPR029017">
    <property type="entry name" value="Enolase-like_N"/>
</dbReference>
<evidence type="ECO:0000313" key="10">
    <source>
        <dbReference type="Proteomes" id="UP000092695"/>
    </source>
</evidence>
<dbReference type="RefSeq" id="WP_068616349.1">
    <property type="nucleotide sequence ID" value="NZ_CP016268.1"/>
</dbReference>
<dbReference type="InterPro" id="IPR013341">
    <property type="entry name" value="Mandelate_racemase_N_dom"/>
</dbReference>
<keyword evidence="4 7" id="KW-0413">Isomerase</keyword>
<feature type="binding site" evidence="6">
    <location>
        <position position="173"/>
    </location>
    <ligand>
        <name>Mg(2+)</name>
        <dbReference type="ChEBI" id="CHEBI:18420"/>
    </ligand>
</feature>
<dbReference type="OrthoDB" id="9796450at2"/>
<dbReference type="EC" id="5.1.1.-" evidence="7"/>
<feature type="binding site" evidence="6">
    <location>
        <position position="199"/>
    </location>
    <ligand>
        <name>Mg(2+)</name>
        <dbReference type="ChEBI" id="CHEBI:18420"/>
    </ligand>
</feature>
<reference evidence="9 10" key="1">
    <citation type="submission" date="2016-06" db="EMBL/GenBank/DDBJ databases">
        <title>Complete genome sequence of a deep-branching marine Gamma Proteobacterium Woeseia oceani type strain XK5.</title>
        <authorList>
            <person name="Mu D."/>
            <person name="Du Z."/>
        </authorList>
    </citation>
    <scope>NUCLEOTIDE SEQUENCE [LARGE SCALE GENOMIC DNA]</scope>
    <source>
        <strain evidence="9 10">XK5</strain>
    </source>
</reference>
<keyword evidence="3 6" id="KW-0460">Magnesium</keyword>
<dbReference type="Proteomes" id="UP000092695">
    <property type="component" value="Chromosome"/>
</dbReference>
<dbReference type="AlphaFoldDB" id="A0A193LGV0"/>
<dbReference type="InterPro" id="IPR029065">
    <property type="entry name" value="Enolase_C-like"/>
</dbReference>
<dbReference type="SUPFAM" id="SSF54826">
    <property type="entry name" value="Enolase N-terminal domain-like"/>
    <property type="match status" value="1"/>
</dbReference>
<dbReference type="InterPro" id="IPR013342">
    <property type="entry name" value="Mandelate_racemase_C"/>
</dbReference>
<dbReference type="SFLD" id="SFLDG00180">
    <property type="entry name" value="muconate_cycloisomerase"/>
    <property type="match status" value="1"/>
</dbReference>
<comment type="similarity">
    <text evidence="1 7">Belongs to the mandelate racemase/muconate lactonizing enzyme family.</text>
</comment>
<protein>
    <recommendedName>
        <fullName evidence="7">Dipeptide epimerase</fullName>
        <ecNumber evidence="7">5.1.1.-</ecNumber>
    </recommendedName>
</protein>
<proteinExistence type="inferred from homology"/>
<evidence type="ECO:0000256" key="1">
    <source>
        <dbReference type="ARBA" id="ARBA00008031"/>
    </source>
</evidence>
<keyword evidence="2 6" id="KW-0479">Metal-binding</keyword>
<dbReference type="CDD" id="cd03319">
    <property type="entry name" value="L-Ala-DL-Glu_epimerase"/>
    <property type="match status" value="1"/>
</dbReference>
<dbReference type="EMBL" id="CP016268">
    <property type="protein sequence ID" value="ANO51737.1"/>
    <property type="molecule type" value="Genomic_DNA"/>
</dbReference>
<dbReference type="InterPro" id="IPR036849">
    <property type="entry name" value="Enolase-like_C_sf"/>
</dbReference>
<feature type="domain" description="Mandelate racemase/muconate lactonizing enzyme C-terminal" evidence="8">
    <location>
        <begin position="129"/>
        <end position="220"/>
    </location>
</feature>
<sequence>MDIKLKVEDWELRQPFRITGEEWRHSTCITVELQDGDYIGRGEAQGVSYLGETADTIVAQINSVADDVRAGVSREELQTRLPSGGARNAIDCALWDLEAKSSGQTIWTLTGIEPQPVTTVFTIGIEETAEAMAAKAAGAAEYPVLKVKLDNKQPYERLAAIRAARPDARIVVDANQGWTFELLCELLPRCVELEIDMVEQPLPRGQDEQLDGFNSPVTLAADESCQDCSELETAARRYDMINIKLDKTGGLTEALRLARAAREAGCKLMVGNMLGTSLSMAPSFVIAQLCDFVDIDGPLLMKEDRIHGLRYKAGEVAVFDRDLWG</sequence>
<comment type="cofactor">
    <cofactor evidence="6 7">
        <name>Mg(2+)</name>
        <dbReference type="ChEBI" id="CHEBI:18420"/>
    </cofactor>
    <text evidence="6 7">Binds 1 Mg(2+) ion per subunit.</text>
</comment>
<dbReference type="Gene3D" id="3.20.20.120">
    <property type="entry name" value="Enolase-like C-terminal domain"/>
    <property type="match status" value="1"/>
</dbReference>
<evidence type="ECO:0000256" key="2">
    <source>
        <dbReference type="ARBA" id="ARBA00022723"/>
    </source>
</evidence>
<feature type="active site" description="Proton acceptor; specific for (S)-substrate epimerization" evidence="5">
    <location>
        <position position="244"/>
    </location>
</feature>
<dbReference type="SFLD" id="SFLDF00010">
    <property type="entry name" value="dipeptide_epimerase"/>
    <property type="match status" value="1"/>
</dbReference>
<accession>A0A193LGV0</accession>
<evidence type="ECO:0000256" key="4">
    <source>
        <dbReference type="ARBA" id="ARBA00023235"/>
    </source>
</evidence>
<dbReference type="SUPFAM" id="SSF51604">
    <property type="entry name" value="Enolase C-terminal domain-like"/>
    <property type="match status" value="1"/>
</dbReference>
<dbReference type="GO" id="GO:0016855">
    <property type="term" value="F:racemase and epimerase activity, acting on amino acids and derivatives"/>
    <property type="evidence" value="ECO:0007669"/>
    <property type="project" value="UniProtKB-UniRule"/>
</dbReference>
<evidence type="ECO:0000259" key="8">
    <source>
        <dbReference type="SMART" id="SM00922"/>
    </source>
</evidence>
<evidence type="ECO:0000313" key="9">
    <source>
        <dbReference type="EMBL" id="ANO51737.1"/>
    </source>
</evidence>
<feature type="binding site" evidence="6">
    <location>
        <position position="222"/>
    </location>
    <ligand>
        <name>Mg(2+)</name>
        <dbReference type="ChEBI" id="CHEBI:18420"/>
    </ligand>
</feature>
<dbReference type="KEGG" id="woc:BA177_11480"/>
<keyword evidence="10" id="KW-1185">Reference proteome</keyword>
<dbReference type="GO" id="GO:0006518">
    <property type="term" value="P:peptide metabolic process"/>
    <property type="evidence" value="ECO:0007669"/>
    <property type="project" value="UniProtKB-ARBA"/>
</dbReference>
<organism evidence="9 10">
    <name type="scientific">Woeseia oceani</name>
    <dbReference type="NCBI Taxonomy" id="1548547"/>
    <lineage>
        <taxon>Bacteria</taxon>
        <taxon>Pseudomonadati</taxon>
        <taxon>Pseudomonadota</taxon>
        <taxon>Gammaproteobacteria</taxon>
        <taxon>Woeseiales</taxon>
        <taxon>Woeseiaceae</taxon>
        <taxon>Woeseia</taxon>
    </lineage>
</organism>
<dbReference type="Pfam" id="PF13378">
    <property type="entry name" value="MR_MLE_C"/>
    <property type="match status" value="1"/>
</dbReference>
<feature type="active site" description="Proton acceptor; specific for (R)-substrate epimerization" evidence="5">
    <location>
        <position position="148"/>
    </location>
</feature>
<dbReference type="Gene3D" id="3.30.390.10">
    <property type="entry name" value="Enolase-like, N-terminal domain"/>
    <property type="match status" value="1"/>
</dbReference>
<evidence type="ECO:0000256" key="7">
    <source>
        <dbReference type="RuleBase" id="RU366006"/>
    </source>
</evidence>
<dbReference type="STRING" id="1548547.BA177_11480"/>
<gene>
    <name evidence="9" type="ORF">BA177_11480</name>
</gene>
<evidence type="ECO:0000256" key="5">
    <source>
        <dbReference type="PIRSR" id="PIRSR634603-1"/>
    </source>
</evidence>
<dbReference type="SMART" id="SM00922">
    <property type="entry name" value="MR_MLE"/>
    <property type="match status" value="1"/>
</dbReference>
<evidence type="ECO:0000256" key="6">
    <source>
        <dbReference type="PIRSR" id="PIRSR634603-3"/>
    </source>
</evidence>
<dbReference type="SFLD" id="SFLDS00001">
    <property type="entry name" value="Enolase"/>
    <property type="match status" value="1"/>
</dbReference>
<dbReference type="NCBIfam" id="NF042940">
    <property type="entry name" value="racemase_DgcA"/>
    <property type="match status" value="1"/>
</dbReference>
<dbReference type="PANTHER" id="PTHR48073:SF2">
    <property type="entry name" value="O-SUCCINYLBENZOATE SYNTHASE"/>
    <property type="match status" value="1"/>
</dbReference>
<dbReference type="GO" id="GO:0046872">
    <property type="term" value="F:metal ion binding"/>
    <property type="evidence" value="ECO:0007669"/>
    <property type="project" value="UniProtKB-KW"/>
</dbReference>
<dbReference type="InterPro" id="IPR034603">
    <property type="entry name" value="Dipeptide_epimerase"/>
</dbReference>